<dbReference type="Gene3D" id="1.25.40.10">
    <property type="entry name" value="Tetratricopeptide repeat domain"/>
    <property type="match status" value="1"/>
</dbReference>
<evidence type="ECO:0000313" key="2">
    <source>
        <dbReference type="EMBL" id="MDQ0290539.1"/>
    </source>
</evidence>
<feature type="compositionally biased region" description="Basic and acidic residues" evidence="1">
    <location>
        <begin position="1"/>
        <end position="16"/>
    </location>
</feature>
<organism evidence="2 3">
    <name type="scientific">Oligosphaera ethanolica</name>
    <dbReference type="NCBI Taxonomy" id="760260"/>
    <lineage>
        <taxon>Bacteria</taxon>
        <taxon>Pseudomonadati</taxon>
        <taxon>Lentisphaerota</taxon>
        <taxon>Oligosphaeria</taxon>
        <taxon>Oligosphaerales</taxon>
        <taxon>Oligosphaeraceae</taxon>
        <taxon>Oligosphaera</taxon>
    </lineage>
</organism>
<evidence type="ECO:0000256" key="1">
    <source>
        <dbReference type="SAM" id="MobiDB-lite"/>
    </source>
</evidence>
<name>A0AAE3VI22_9BACT</name>
<feature type="compositionally biased region" description="Polar residues" evidence="1">
    <location>
        <begin position="18"/>
        <end position="30"/>
    </location>
</feature>
<dbReference type="EMBL" id="JAUSVL010000001">
    <property type="protein sequence ID" value="MDQ0290539.1"/>
    <property type="molecule type" value="Genomic_DNA"/>
</dbReference>
<reference evidence="2" key="1">
    <citation type="submission" date="2023-07" db="EMBL/GenBank/DDBJ databases">
        <title>Genomic Encyclopedia of Type Strains, Phase IV (KMG-IV): sequencing the most valuable type-strain genomes for metagenomic binning, comparative biology and taxonomic classification.</title>
        <authorList>
            <person name="Goeker M."/>
        </authorList>
    </citation>
    <scope>NUCLEOTIDE SEQUENCE</scope>
    <source>
        <strain evidence="2">DSM 24202</strain>
    </source>
</reference>
<protein>
    <submittedName>
        <fullName evidence="2">Uncharacterized protein</fullName>
    </submittedName>
</protein>
<accession>A0AAE3VI22</accession>
<comment type="caution">
    <text evidence="2">The sequence shown here is derived from an EMBL/GenBank/DDBJ whole genome shotgun (WGS) entry which is preliminary data.</text>
</comment>
<keyword evidence="3" id="KW-1185">Reference proteome</keyword>
<gene>
    <name evidence="2" type="ORF">J3R75_002646</name>
</gene>
<sequence length="62" mass="6867">MQQRDALRKQVKEKEQSLGPNHTDTSSAINQLAEHPEGMGAFDEAETEYRPALDRAPGGEET</sequence>
<dbReference type="AlphaFoldDB" id="A0AAE3VI22"/>
<dbReference type="InterPro" id="IPR011990">
    <property type="entry name" value="TPR-like_helical_dom_sf"/>
</dbReference>
<dbReference type="RefSeq" id="WP_307262121.1">
    <property type="nucleotide sequence ID" value="NZ_JAUSVL010000001.1"/>
</dbReference>
<dbReference type="Proteomes" id="UP001238163">
    <property type="component" value="Unassembled WGS sequence"/>
</dbReference>
<feature type="region of interest" description="Disordered" evidence="1">
    <location>
        <begin position="1"/>
        <end position="62"/>
    </location>
</feature>
<evidence type="ECO:0000313" key="3">
    <source>
        <dbReference type="Proteomes" id="UP001238163"/>
    </source>
</evidence>
<proteinExistence type="predicted"/>